<dbReference type="Pfam" id="PF00581">
    <property type="entry name" value="Rhodanese"/>
    <property type="match status" value="1"/>
</dbReference>
<evidence type="ECO:0000259" key="1">
    <source>
        <dbReference type="PROSITE" id="PS50206"/>
    </source>
</evidence>
<dbReference type="SMART" id="SM00450">
    <property type="entry name" value="RHOD"/>
    <property type="match status" value="1"/>
</dbReference>
<keyword evidence="2" id="KW-0808">Transferase</keyword>
<keyword evidence="3" id="KW-1185">Reference proteome</keyword>
<feature type="domain" description="Rhodanese" evidence="1">
    <location>
        <begin position="30"/>
        <end position="123"/>
    </location>
</feature>
<dbReference type="PANTHER" id="PTHR43031:SF1">
    <property type="entry name" value="PYRIDINE NUCLEOTIDE-DISULPHIDE OXIDOREDUCTASE"/>
    <property type="match status" value="1"/>
</dbReference>
<dbReference type="PANTHER" id="PTHR43031">
    <property type="entry name" value="FAD-DEPENDENT OXIDOREDUCTASE"/>
    <property type="match status" value="1"/>
</dbReference>
<organism evidence="2 3">
    <name type="scientific">Tangfeifania diversioriginum</name>
    <dbReference type="NCBI Taxonomy" id="1168035"/>
    <lineage>
        <taxon>Bacteria</taxon>
        <taxon>Pseudomonadati</taxon>
        <taxon>Bacteroidota</taxon>
        <taxon>Bacteroidia</taxon>
        <taxon>Marinilabiliales</taxon>
        <taxon>Prolixibacteraceae</taxon>
        <taxon>Tangfeifania</taxon>
    </lineage>
</organism>
<gene>
    <name evidence="2" type="ORF">SAMN05444280_12767</name>
</gene>
<dbReference type="InterPro" id="IPR050229">
    <property type="entry name" value="GlpE_sulfurtransferase"/>
</dbReference>
<dbReference type="Proteomes" id="UP000184050">
    <property type="component" value="Unassembled WGS sequence"/>
</dbReference>
<dbReference type="STRING" id="1168035.SAMN05444280_12767"/>
<proteinExistence type="predicted"/>
<evidence type="ECO:0000313" key="2">
    <source>
        <dbReference type="EMBL" id="SHJ72822.1"/>
    </source>
</evidence>
<sequence>MSDFEKVISKMDFHYFGNGEHKMEAEKFLASENAVLLDVRAKEEVETVKIPLLHHCEYLEIPTNEVPSRIDEIPQDKLIGVFCSAGVRAVIIFTYLKSKGYENIKIIPGGYPPLMEAIMPGNLYKKLKK</sequence>
<dbReference type="GO" id="GO:0016740">
    <property type="term" value="F:transferase activity"/>
    <property type="evidence" value="ECO:0007669"/>
    <property type="project" value="UniProtKB-KW"/>
</dbReference>
<dbReference type="RefSeq" id="WP_073171781.1">
    <property type="nucleotide sequence ID" value="NZ_FQZE01000027.1"/>
</dbReference>
<evidence type="ECO:0000313" key="3">
    <source>
        <dbReference type="Proteomes" id="UP000184050"/>
    </source>
</evidence>
<reference evidence="2 3" key="1">
    <citation type="submission" date="2016-11" db="EMBL/GenBank/DDBJ databases">
        <authorList>
            <person name="Jaros S."/>
            <person name="Januszkiewicz K."/>
            <person name="Wedrychowicz H."/>
        </authorList>
    </citation>
    <scope>NUCLEOTIDE SEQUENCE [LARGE SCALE GENOMIC DNA]</scope>
    <source>
        <strain evidence="2 3">DSM 27063</strain>
    </source>
</reference>
<dbReference type="OrthoDB" id="1450994at2"/>
<dbReference type="CDD" id="cd00158">
    <property type="entry name" value="RHOD"/>
    <property type="match status" value="1"/>
</dbReference>
<dbReference type="SUPFAM" id="SSF52821">
    <property type="entry name" value="Rhodanese/Cell cycle control phosphatase"/>
    <property type="match status" value="1"/>
</dbReference>
<dbReference type="EMBL" id="FQZE01000027">
    <property type="protein sequence ID" value="SHJ72822.1"/>
    <property type="molecule type" value="Genomic_DNA"/>
</dbReference>
<protein>
    <submittedName>
        <fullName evidence="2">Rhodanese-related sulfurtransferase</fullName>
    </submittedName>
</protein>
<dbReference type="PROSITE" id="PS50206">
    <property type="entry name" value="RHODANESE_3"/>
    <property type="match status" value="1"/>
</dbReference>
<dbReference type="InterPro" id="IPR036873">
    <property type="entry name" value="Rhodanese-like_dom_sf"/>
</dbReference>
<accession>A0A1M6LP24</accession>
<name>A0A1M6LP24_9BACT</name>
<dbReference type="InterPro" id="IPR001763">
    <property type="entry name" value="Rhodanese-like_dom"/>
</dbReference>
<dbReference type="Gene3D" id="3.40.250.10">
    <property type="entry name" value="Rhodanese-like domain"/>
    <property type="match status" value="1"/>
</dbReference>
<dbReference type="AlphaFoldDB" id="A0A1M6LP24"/>